<dbReference type="EMBL" id="CP020477">
    <property type="protein sequence ID" value="ARM75185.1"/>
    <property type="molecule type" value="Genomic_DNA"/>
</dbReference>
<dbReference type="AlphaFoldDB" id="A0A1W6JY63"/>
<dbReference type="KEGG" id="aman:B6F84_03475"/>
<evidence type="ECO:0000313" key="3">
    <source>
        <dbReference type="Proteomes" id="UP000193404"/>
    </source>
</evidence>
<feature type="domain" description="CobQ/CobB/MinD/ParA nucleotide binding" evidence="1">
    <location>
        <begin position="8"/>
        <end position="202"/>
    </location>
</feature>
<sequence>MLLYIMRITILSAKGGIGKSTISLLLGKFFACNGKNTLIIDRDPLGWISRIAGITDNGLLSKIVNRDDNVTSSLTELHLKGKLGVLKLYGDGPRFYVDYENIKKKDELKNKLEMEYKKIITKNYNYFIVDNPSMVGYMDEEVFLELYMFRKILPQEKIFRIYITDSSDASIQTTKKYIESIEKDANNIGTYIAVIINLVPPFPEDIEKAKQKASQFEKFKIVLPFKEDLFMINKEISEINIPEEIKSLGEYISSLNK</sequence>
<dbReference type="STRING" id="282676.B6F84_03475"/>
<evidence type="ECO:0000313" key="2">
    <source>
        <dbReference type="EMBL" id="ARM75185.1"/>
    </source>
</evidence>
<dbReference type="InterPro" id="IPR002586">
    <property type="entry name" value="CobQ/CobB/MinD/ParA_Nub-bd_dom"/>
</dbReference>
<dbReference type="Pfam" id="PF01656">
    <property type="entry name" value="CbiA"/>
    <property type="match status" value="1"/>
</dbReference>
<dbReference type="InterPro" id="IPR027417">
    <property type="entry name" value="P-loop_NTPase"/>
</dbReference>
<dbReference type="Gene3D" id="3.40.50.300">
    <property type="entry name" value="P-loop containing nucleotide triphosphate hydrolases"/>
    <property type="match status" value="1"/>
</dbReference>
<gene>
    <name evidence="2" type="ORF">B6F84_03475</name>
</gene>
<dbReference type="SUPFAM" id="SSF52540">
    <property type="entry name" value="P-loop containing nucleoside triphosphate hydrolases"/>
    <property type="match status" value="1"/>
</dbReference>
<organism evidence="2 3">
    <name type="scientific">Acidianus manzaensis</name>
    <dbReference type="NCBI Taxonomy" id="282676"/>
    <lineage>
        <taxon>Archaea</taxon>
        <taxon>Thermoproteota</taxon>
        <taxon>Thermoprotei</taxon>
        <taxon>Sulfolobales</taxon>
        <taxon>Sulfolobaceae</taxon>
        <taxon>Acidianus</taxon>
    </lineage>
</organism>
<protein>
    <recommendedName>
        <fullName evidence="1">CobQ/CobB/MinD/ParA nucleotide binding domain-containing protein</fullName>
    </recommendedName>
</protein>
<evidence type="ECO:0000259" key="1">
    <source>
        <dbReference type="Pfam" id="PF01656"/>
    </source>
</evidence>
<keyword evidence="3" id="KW-1185">Reference proteome</keyword>
<accession>A0A1W6JY63</accession>
<reference evidence="2 3" key="1">
    <citation type="submission" date="2017-03" db="EMBL/GenBank/DDBJ databases">
        <title>Sulfur activation and transportation mechanism of thermophilic Archaea Acidianus manzaensis YN-25.</title>
        <authorList>
            <person name="Ma Y."/>
            <person name="Yang Y."/>
            <person name="Xia J."/>
        </authorList>
    </citation>
    <scope>NUCLEOTIDE SEQUENCE [LARGE SCALE GENOMIC DNA]</scope>
    <source>
        <strain evidence="2 3">YN-25</strain>
    </source>
</reference>
<proteinExistence type="predicted"/>
<name>A0A1W6JY63_9CREN</name>
<dbReference type="Proteomes" id="UP000193404">
    <property type="component" value="Chromosome"/>
</dbReference>